<dbReference type="Gene3D" id="1.10.510.10">
    <property type="entry name" value="Transferase(Phosphotransferase) domain 1"/>
    <property type="match status" value="1"/>
</dbReference>
<organism evidence="4 6">
    <name type="scientific">Legionella cincinnatiensis</name>
    <dbReference type="NCBI Taxonomy" id="28085"/>
    <lineage>
        <taxon>Bacteria</taxon>
        <taxon>Pseudomonadati</taxon>
        <taxon>Pseudomonadota</taxon>
        <taxon>Gammaproteobacteria</taxon>
        <taxon>Legionellales</taxon>
        <taxon>Legionellaceae</taxon>
        <taxon>Legionella</taxon>
    </lineage>
</organism>
<keyword evidence="4" id="KW-0418">Kinase</keyword>
<dbReference type="Proteomes" id="UP000255316">
    <property type="component" value="Unassembled WGS sequence"/>
</dbReference>
<evidence type="ECO:0000313" key="6">
    <source>
        <dbReference type="Proteomes" id="UP000255316"/>
    </source>
</evidence>
<accession>A0A378IHH4</accession>
<reference evidence="3 5" key="1">
    <citation type="submission" date="2015-11" db="EMBL/GenBank/DDBJ databases">
        <title>Genomic analysis of 38 Legionella species identifies large and diverse effector repertoires.</title>
        <authorList>
            <person name="Burstein D."/>
            <person name="Amaro F."/>
            <person name="Zusman T."/>
            <person name="Lifshitz Z."/>
            <person name="Cohen O."/>
            <person name="Gilbert J.A."/>
            <person name="Pupko T."/>
            <person name="Shuman H.A."/>
            <person name="Segal G."/>
        </authorList>
    </citation>
    <scope>NUCLEOTIDE SEQUENCE [LARGE SCALE GENOMIC DNA]</scope>
    <source>
        <strain evidence="3 5">CDC#72-OH-14</strain>
    </source>
</reference>
<evidence type="ECO:0000259" key="2">
    <source>
        <dbReference type="PROSITE" id="PS50011"/>
    </source>
</evidence>
<dbReference type="SUPFAM" id="SSF56112">
    <property type="entry name" value="Protein kinase-like (PK-like)"/>
    <property type="match status" value="1"/>
</dbReference>
<evidence type="ECO:0000256" key="1">
    <source>
        <dbReference type="SAM" id="Coils"/>
    </source>
</evidence>
<evidence type="ECO:0000313" key="3">
    <source>
        <dbReference type="EMBL" id="KTC83557.1"/>
    </source>
</evidence>
<dbReference type="InterPro" id="IPR011009">
    <property type="entry name" value="Kinase-like_dom_sf"/>
</dbReference>
<keyword evidence="5" id="KW-1185">Reference proteome</keyword>
<keyword evidence="4" id="KW-0808">Transferase</keyword>
<feature type="coiled-coil region" evidence="1">
    <location>
        <begin position="422"/>
        <end position="452"/>
    </location>
</feature>
<feature type="domain" description="Protein kinase" evidence="2">
    <location>
        <begin position="131"/>
        <end position="436"/>
    </location>
</feature>
<dbReference type="RefSeq" id="WP_238589518.1">
    <property type="nucleotide sequence ID" value="NZ_CAAAHQ010000022.1"/>
</dbReference>
<proteinExistence type="predicted"/>
<reference evidence="4 6" key="2">
    <citation type="submission" date="2018-06" db="EMBL/GenBank/DDBJ databases">
        <authorList>
            <consortium name="Pathogen Informatics"/>
            <person name="Doyle S."/>
        </authorList>
    </citation>
    <scope>NUCLEOTIDE SEQUENCE [LARGE SCALE GENOMIC DNA]</scope>
    <source>
        <strain evidence="4 6">NCTC12438</strain>
    </source>
</reference>
<sequence length="601" mass="69713">MMHNLSFVSSLNPISSSNRQLIDFINHVNEDIRNINQLIQVYNETQSDEVSIDILKHILQYKQFVENKYSDKFVSMCPEFSTEIHTKLFFKLKTEFAKYNIFSLYGMLEPSSPTKNEFAEILVDMEPEKVNRLIDVLSRGEFFDINKLITLYAPLENPKFDHFIKNTDISFLGGANSKNFKLSPKNGNPPYVLKIENQMGTPKQLIINLMRNSSVKDTLIQEEVTRTGTLSISRYRETRTLSVIPFYPHGNLITHSKKHDSDDKIRIKSALRMYQQMLSILIRFSQEGYIFPDMKNTNWLVSENGELVISDNKSFAPCSDGKITKNMANSLLRTSYLSPPEILTLLIQPQKNFISVDKMYAFMLGKNLYQYVTGCREEKLYEITDASQYDFIYPIFQTNEGIELQKLIESLVQDEPEARPSLKEAEVQLSHIESLIHQKEEVLSLINRLKTENIYLLNQIERCSFGDNDEYMENFVNEKIELIHTSINSEELEKLKIHLETILKDQQAVESIKSILHNVRIKTSCMSKLKNKAHKIELEICTIPVEDRGSIMNTDSQLTHKVHRLIASNSHFAFFRSLKKFVGPEIEEKEVTHSYKTHFPE</sequence>
<evidence type="ECO:0000313" key="4">
    <source>
        <dbReference type="EMBL" id="STX34483.1"/>
    </source>
</evidence>
<dbReference type="Proteomes" id="UP000054854">
    <property type="component" value="Unassembled WGS sequence"/>
</dbReference>
<keyword evidence="4" id="KW-0723">Serine/threonine-protein kinase</keyword>
<keyword evidence="1" id="KW-0175">Coiled coil</keyword>
<dbReference type="EMBL" id="LNXX01000042">
    <property type="protein sequence ID" value="KTC83557.1"/>
    <property type="molecule type" value="Genomic_DNA"/>
</dbReference>
<evidence type="ECO:0000313" key="5">
    <source>
        <dbReference type="Proteomes" id="UP000054854"/>
    </source>
</evidence>
<protein>
    <submittedName>
        <fullName evidence="4">Serine/threonine protein kinase</fullName>
    </submittedName>
</protein>
<dbReference type="EMBL" id="UGNX01000001">
    <property type="protein sequence ID" value="STX34483.1"/>
    <property type="molecule type" value="Genomic_DNA"/>
</dbReference>
<gene>
    <name evidence="3" type="ORF">Lcin_2244</name>
    <name evidence="4" type="ORF">NCTC12438_01082</name>
</gene>
<name>A0A378IHH4_9GAMM</name>
<dbReference type="InterPro" id="IPR000719">
    <property type="entry name" value="Prot_kinase_dom"/>
</dbReference>
<dbReference type="GO" id="GO:0005524">
    <property type="term" value="F:ATP binding"/>
    <property type="evidence" value="ECO:0007669"/>
    <property type="project" value="InterPro"/>
</dbReference>
<dbReference type="STRING" id="28085.Lcin_2244"/>
<dbReference type="PROSITE" id="PS50011">
    <property type="entry name" value="PROTEIN_KINASE_DOM"/>
    <property type="match status" value="1"/>
</dbReference>
<dbReference type="AlphaFoldDB" id="A0A378IHH4"/>
<dbReference type="GO" id="GO:0004674">
    <property type="term" value="F:protein serine/threonine kinase activity"/>
    <property type="evidence" value="ECO:0007669"/>
    <property type="project" value="UniProtKB-KW"/>
</dbReference>